<accession>A0A268RY67</accession>
<evidence type="ECO:0000256" key="1">
    <source>
        <dbReference type="SAM" id="MobiDB-lite"/>
    </source>
</evidence>
<evidence type="ECO:0000313" key="4">
    <source>
        <dbReference type="Proteomes" id="UP000216133"/>
    </source>
</evidence>
<dbReference type="Proteomes" id="UP000216133">
    <property type="component" value="Unassembled WGS sequence"/>
</dbReference>
<protein>
    <submittedName>
        <fullName evidence="3">Uncharacterized protein</fullName>
    </submittedName>
</protein>
<organism evidence="3 4">
    <name type="scientific">Shouchella clausii</name>
    <name type="common">Alkalihalobacillus clausii</name>
    <dbReference type="NCBI Taxonomy" id="79880"/>
    <lineage>
        <taxon>Bacteria</taxon>
        <taxon>Bacillati</taxon>
        <taxon>Bacillota</taxon>
        <taxon>Bacilli</taxon>
        <taxon>Bacillales</taxon>
        <taxon>Bacillaceae</taxon>
        <taxon>Shouchella</taxon>
    </lineage>
</organism>
<dbReference type="RefSeq" id="WP_095328116.1">
    <property type="nucleotide sequence ID" value="NZ_NPBS01000111.1"/>
</dbReference>
<evidence type="ECO:0000313" key="3">
    <source>
        <dbReference type="EMBL" id="PAF24391.1"/>
    </source>
</evidence>
<comment type="caution">
    <text evidence="3">The sequence shown here is derived from an EMBL/GenBank/DDBJ whole genome shotgun (WGS) entry which is preliminary data.</text>
</comment>
<feature type="region of interest" description="Disordered" evidence="1">
    <location>
        <begin position="36"/>
        <end position="68"/>
    </location>
</feature>
<feature type="compositionally biased region" description="Low complexity" evidence="1">
    <location>
        <begin position="36"/>
        <end position="49"/>
    </location>
</feature>
<feature type="transmembrane region" description="Helical" evidence="2">
    <location>
        <begin position="7"/>
        <end position="29"/>
    </location>
</feature>
<feature type="compositionally biased region" description="Acidic residues" evidence="1">
    <location>
        <begin position="55"/>
        <end position="67"/>
    </location>
</feature>
<proteinExistence type="predicted"/>
<keyword evidence="2" id="KW-0812">Transmembrane</keyword>
<keyword evidence="2" id="KW-0472">Membrane</keyword>
<dbReference type="EMBL" id="NPBS01000111">
    <property type="protein sequence ID" value="PAF24391.1"/>
    <property type="molecule type" value="Genomic_DNA"/>
</dbReference>
<reference evidence="3 4" key="1">
    <citation type="submission" date="2017-07" db="EMBL/GenBank/DDBJ databases">
        <title>Isolation and whole genome analysis of endospore-forming bacteria from heroin.</title>
        <authorList>
            <person name="Kalinowski J."/>
            <person name="Ahrens B."/>
            <person name="Al-Dilaimi A."/>
            <person name="Winkler A."/>
            <person name="Wibberg D."/>
            <person name="Schleenbecker U."/>
            <person name="Ruckert C."/>
            <person name="Wolfel R."/>
            <person name="Grass G."/>
        </authorList>
    </citation>
    <scope>NUCLEOTIDE SEQUENCE [LARGE SCALE GENOMIC DNA]</scope>
    <source>
        <strain evidence="3 4">7523-2</strain>
    </source>
</reference>
<gene>
    <name evidence="3" type="ORF">CHH61_19040</name>
</gene>
<name>A0A268RY67_SHOCL</name>
<keyword evidence="2" id="KW-1133">Transmembrane helix</keyword>
<sequence length="165" mass="17868">MKKVGKVILMIFGGLFILIAGLVVIGILMGDSETASTNTETETTAPNNSVSPTESESENEKDSEEEALEKAELIREKAIEADFMTIYNGEYSASDVYKLTGEASVYSGTDFGDEIGLSTTGDDNGEYIIQIMIPADFEDGDTITVYGNFDEEFSSLPTMKALLIE</sequence>
<dbReference type="AlphaFoldDB" id="A0A268RY67"/>
<evidence type="ECO:0000256" key="2">
    <source>
        <dbReference type="SAM" id="Phobius"/>
    </source>
</evidence>